<dbReference type="AlphaFoldDB" id="A0A853CUX1"/>
<accession>A0A853CUX1</accession>
<evidence type="ECO:0000313" key="2">
    <source>
        <dbReference type="Proteomes" id="UP000578352"/>
    </source>
</evidence>
<reference evidence="1 2" key="1">
    <citation type="submission" date="2020-07" db="EMBL/GenBank/DDBJ databases">
        <title>Sequencing the genomes of 1000 actinobacteria strains.</title>
        <authorList>
            <person name="Klenk H.-P."/>
        </authorList>
    </citation>
    <scope>NUCLEOTIDE SEQUENCE [LARGE SCALE GENOMIC DNA]</scope>
    <source>
        <strain evidence="1 2">DSM 15165</strain>
    </source>
</reference>
<dbReference type="RefSeq" id="WP_179606175.1">
    <property type="nucleotide sequence ID" value="NZ_BAABEH010000001.1"/>
</dbReference>
<comment type="caution">
    <text evidence="1">The sequence shown here is derived from an EMBL/GenBank/DDBJ whole genome shotgun (WGS) entry which is preliminary data.</text>
</comment>
<dbReference type="Proteomes" id="UP000578352">
    <property type="component" value="Unassembled WGS sequence"/>
</dbReference>
<dbReference type="EMBL" id="JACCFL010000001">
    <property type="protein sequence ID" value="NYJ24202.1"/>
    <property type="molecule type" value="Genomic_DNA"/>
</dbReference>
<name>A0A853CUX1_9MICO</name>
<protein>
    <submittedName>
        <fullName evidence="1">Uncharacterized protein</fullName>
    </submittedName>
</protein>
<organism evidence="1 2">
    <name type="scientific">Leifsonia shinshuensis</name>
    <dbReference type="NCBI Taxonomy" id="150026"/>
    <lineage>
        <taxon>Bacteria</taxon>
        <taxon>Bacillati</taxon>
        <taxon>Actinomycetota</taxon>
        <taxon>Actinomycetes</taxon>
        <taxon>Micrococcales</taxon>
        <taxon>Microbacteriaceae</taxon>
        <taxon>Leifsonia</taxon>
    </lineage>
</organism>
<sequence length="232" mass="23408">MMGQRKRHRRPVRRRIALATIASGALVVTATLLTAGQTMSAFTDQAMLNLGTDGVGAHPFDIVSVLPGEQVAEALPGQGVAVPISGDDGFVPGRTITVDLGVANNTPDLAAAVTVTVKPSDPGGTGQVGSSPNITPFLRVTVVDTTTGALLVGGSATDPTQGAPVASASGVIGRLAPRGAPALADGSTWVPGNAGSRHDLTITLFYVDTPDTAAYNNGRSALEVEFDGTSTP</sequence>
<proteinExistence type="predicted"/>
<evidence type="ECO:0000313" key="1">
    <source>
        <dbReference type="EMBL" id="NYJ24202.1"/>
    </source>
</evidence>
<gene>
    <name evidence="1" type="ORF">HNR13_002489</name>
</gene>